<name>F7QZR6_9LACO</name>
<evidence type="ECO:0000313" key="3">
    <source>
        <dbReference type="Proteomes" id="UP000002971"/>
    </source>
</evidence>
<protein>
    <submittedName>
        <fullName evidence="2">Uncharacterized protein</fullName>
    </submittedName>
</protein>
<dbReference type="Proteomes" id="UP000002971">
    <property type="component" value="Unassembled WGS sequence"/>
</dbReference>
<proteinExistence type="predicted"/>
<reference evidence="2 3" key="1">
    <citation type="journal article" date="2011" name="J. Bacteriol.">
        <title>Genome Sequence of Lactobacillus ruminis SPM0211, Isolated from a Fecal Sample from a Healthy Korean.</title>
        <authorList>
            <person name="Lee S."/>
            <person name="Cho Y.J."/>
            <person name="Lee A.H."/>
            <person name="Chun J."/>
            <person name="Ha N.J."/>
            <person name="Ko G."/>
        </authorList>
    </citation>
    <scope>NUCLEOTIDE SEQUENCE [LARGE SCALE GENOMIC DNA]</scope>
    <source>
        <strain evidence="2 3">SPM0211</strain>
    </source>
</reference>
<gene>
    <name evidence="2" type="ORF">LRU_00920</name>
</gene>
<organism evidence="2 3">
    <name type="scientific">Ligilactobacillus ruminis SPM0211</name>
    <dbReference type="NCBI Taxonomy" id="1040964"/>
    <lineage>
        <taxon>Bacteria</taxon>
        <taxon>Bacillati</taxon>
        <taxon>Bacillota</taxon>
        <taxon>Bacilli</taxon>
        <taxon>Lactobacillales</taxon>
        <taxon>Lactobacillaceae</taxon>
        <taxon>Ligilactobacillus</taxon>
    </lineage>
</organism>
<feature type="transmembrane region" description="Helical" evidence="1">
    <location>
        <begin position="6"/>
        <end position="30"/>
    </location>
</feature>
<evidence type="ECO:0000313" key="2">
    <source>
        <dbReference type="EMBL" id="EGM52476.1"/>
    </source>
</evidence>
<sequence>MTTGSIRASILQIILIAMDILICMMFYLAVKSSF</sequence>
<accession>F7QZR6</accession>
<keyword evidence="1" id="KW-0812">Transmembrane</keyword>
<dbReference type="EMBL" id="AFOJ01000004">
    <property type="protein sequence ID" value="EGM52476.1"/>
    <property type="molecule type" value="Genomic_DNA"/>
</dbReference>
<keyword evidence="1" id="KW-0472">Membrane</keyword>
<comment type="caution">
    <text evidence="2">The sequence shown here is derived from an EMBL/GenBank/DDBJ whole genome shotgun (WGS) entry which is preliminary data.</text>
</comment>
<evidence type="ECO:0000256" key="1">
    <source>
        <dbReference type="SAM" id="Phobius"/>
    </source>
</evidence>
<dbReference type="AlphaFoldDB" id="F7QZR6"/>
<keyword evidence="1" id="KW-1133">Transmembrane helix</keyword>